<dbReference type="Ensembl" id="ENSFHET00000011969.1">
    <property type="protein sequence ID" value="ENSFHEP00000022846.1"/>
    <property type="gene ID" value="ENSFHEG00000003387.1"/>
</dbReference>
<keyword evidence="1" id="KW-0732">Signal</keyword>
<dbReference type="PANTHER" id="PTHR47526:SF3">
    <property type="entry name" value="PHD-TYPE DOMAIN-CONTAINING PROTEIN"/>
    <property type="match status" value="1"/>
</dbReference>
<reference evidence="3" key="1">
    <citation type="submission" date="2025-08" db="UniProtKB">
        <authorList>
            <consortium name="Ensembl"/>
        </authorList>
    </citation>
    <scope>IDENTIFICATION</scope>
</reference>
<dbReference type="Pfam" id="PF09588">
    <property type="entry name" value="YqaJ"/>
    <property type="match status" value="1"/>
</dbReference>
<dbReference type="GeneTree" id="ENSGT01030000234869"/>
<dbReference type="SUPFAM" id="SSF52980">
    <property type="entry name" value="Restriction endonuclease-like"/>
    <property type="match status" value="1"/>
</dbReference>
<evidence type="ECO:0000313" key="4">
    <source>
        <dbReference type="Proteomes" id="UP000265000"/>
    </source>
</evidence>
<dbReference type="InterPro" id="IPR011335">
    <property type="entry name" value="Restrct_endonuc-II-like"/>
</dbReference>
<reference evidence="3" key="2">
    <citation type="submission" date="2025-09" db="UniProtKB">
        <authorList>
            <consortium name="Ensembl"/>
        </authorList>
    </citation>
    <scope>IDENTIFICATION</scope>
</reference>
<evidence type="ECO:0000313" key="3">
    <source>
        <dbReference type="Ensembl" id="ENSFHEP00000022846.1"/>
    </source>
</evidence>
<feature type="signal peptide" evidence="1">
    <location>
        <begin position="1"/>
        <end position="26"/>
    </location>
</feature>
<name>A0A3Q2Q877_FUNHE</name>
<accession>A0A3Q2Q877</accession>
<dbReference type="CDD" id="cd22343">
    <property type="entry name" value="PDDEXK_lambda_exonuclease-like"/>
    <property type="match status" value="1"/>
</dbReference>
<organism evidence="3 4">
    <name type="scientific">Fundulus heteroclitus</name>
    <name type="common">Killifish</name>
    <name type="synonym">Mummichog</name>
    <dbReference type="NCBI Taxonomy" id="8078"/>
    <lineage>
        <taxon>Eukaryota</taxon>
        <taxon>Metazoa</taxon>
        <taxon>Chordata</taxon>
        <taxon>Craniata</taxon>
        <taxon>Vertebrata</taxon>
        <taxon>Euteleostomi</taxon>
        <taxon>Actinopterygii</taxon>
        <taxon>Neopterygii</taxon>
        <taxon>Teleostei</taxon>
        <taxon>Neoteleostei</taxon>
        <taxon>Acanthomorphata</taxon>
        <taxon>Ovalentaria</taxon>
        <taxon>Atherinomorphae</taxon>
        <taxon>Cyprinodontiformes</taxon>
        <taxon>Fundulidae</taxon>
        <taxon>Fundulus</taxon>
    </lineage>
</organism>
<dbReference type="InterPro" id="IPR019080">
    <property type="entry name" value="YqaJ_viral_recombinase"/>
</dbReference>
<proteinExistence type="predicted"/>
<feature type="chain" id="PRO_5018559110" description="YqaJ viral recombinase domain-containing protein" evidence="1">
    <location>
        <begin position="27"/>
        <end position="331"/>
    </location>
</feature>
<dbReference type="AlphaFoldDB" id="A0A3Q2Q877"/>
<dbReference type="Gene3D" id="3.90.320.10">
    <property type="match status" value="1"/>
</dbReference>
<dbReference type="PANTHER" id="PTHR47526">
    <property type="entry name" value="ATP-DEPENDENT DNA HELICASE"/>
    <property type="match status" value="1"/>
</dbReference>
<dbReference type="InterPro" id="IPR011604">
    <property type="entry name" value="PDDEXK-like_dom_sf"/>
</dbReference>
<evidence type="ECO:0000259" key="2">
    <source>
        <dbReference type="Pfam" id="PF09588"/>
    </source>
</evidence>
<dbReference type="Proteomes" id="UP000265000">
    <property type="component" value="Unplaced"/>
</dbReference>
<sequence>MTIYFLFIYRLFLINMILFVSLQVTAQQIVDQFAALWTNPKYGRTAKWKVNKQRRVEVAGLDESEQQRALEALRRIYPTAGCLMKAESDTDSASEDEDLPPLLSRFRDTETKDCSADDLQTRCADFLKDFIVSQHQCDNLEKMTRTQSQSLLWQRHREGRITATIAHDISTLQDTTSRETLFNRVMNRSHIDLSSVEAVAFGRKYEDQAKQLYSEWMKDRHEQFSLHETGLVVDQQFPLFAATPDGIRSCVCHGDGLVEIKCSFKHKDLCVKDIPKVDKTFYLEKDSLVLKQSHRHYTQVQFQMYVCKKLFCDFVVFTHRGVHVQTIKYDH</sequence>
<protein>
    <recommendedName>
        <fullName evidence="2">YqaJ viral recombinase domain-containing protein</fullName>
    </recommendedName>
</protein>
<feature type="domain" description="YqaJ viral recombinase" evidence="2">
    <location>
        <begin position="153"/>
        <end position="306"/>
    </location>
</feature>
<evidence type="ECO:0000256" key="1">
    <source>
        <dbReference type="SAM" id="SignalP"/>
    </source>
</evidence>
<keyword evidence="4" id="KW-1185">Reference proteome</keyword>
<dbReference type="GO" id="GO:0006281">
    <property type="term" value="P:DNA repair"/>
    <property type="evidence" value="ECO:0007669"/>
    <property type="project" value="UniProtKB-ARBA"/>
</dbReference>